<dbReference type="InterPro" id="IPR036388">
    <property type="entry name" value="WH-like_DNA-bd_sf"/>
</dbReference>
<dbReference type="OrthoDB" id="7506954at2"/>
<dbReference type="PROSITE" id="PS50931">
    <property type="entry name" value="HTH_LYSR"/>
    <property type="match status" value="1"/>
</dbReference>
<dbReference type="Gene3D" id="3.40.190.290">
    <property type="match status" value="1"/>
</dbReference>
<evidence type="ECO:0000259" key="5">
    <source>
        <dbReference type="PROSITE" id="PS50931"/>
    </source>
</evidence>
<accession>A0A1I7MU01</accession>
<dbReference type="Gene3D" id="1.10.10.10">
    <property type="entry name" value="Winged helix-like DNA-binding domain superfamily/Winged helix DNA-binding domain"/>
    <property type="match status" value="1"/>
</dbReference>
<dbReference type="SUPFAM" id="SSF53850">
    <property type="entry name" value="Periplasmic binding protein-like II"/>
    <property type="match status" value="1"/>
</dbReference>
<dbReference type="PANTHER" id="PTHR30126">
    <property type="entry name" value="HTH-TYPE TRANSCRIPTIONAL REGULATOR"/>
    <property type="match status" value="1"/>
</dbReference>
<dbReference type="InterPro" id="IPR005119">
    <property type="entry name" value="LysR_subst-bd"/>
</dbReference>
<dbReference type="GO" id="GO:0000976">
    <property type="term" value="F:transcription cis-regulatory region binding"/>
    <property type="evidence" value="ECO:0007669"/>
    <property type="project" value="TreeGrafter"/>
</dbReference>
<dbReference type="SUPFAM" id="SSF46785">
    <property type="entry name" value="Winged helix' DNA-binding domain"/>
    <property type="match status" value="1"/>
</dbReference>
<protein>
    <submittedName>
        <fullName evidence="6">DNA-binding transcriptional regulator, LysR family</fullName>
    </submittedName>
</protein>
<evidence type="ECO:0000313" key="7">
    <source>
        <dbReference type="Proteomes" id="UP000199423"/>
    </source>
</evidence>
<keyword evidence="3 6" id="KW-0238">DNA-binding</keyword>
<reference evidence="7" key="1">
    <citation type="submission" date="2016-10" db="EMBL/GenBank/DDBJ databases">
        <authorList>
            <person name="Varghese N."/>
            <person name="Submissions S."/>
        </authorList>
    </citation>
    <scope>NUCLEOTIDE SEQUENCE [LARGE SCALE GENOMIC DNA]</scope>
    <source>
        <strain evidence="7">DSM 1565</strain>
    </source>
</reference>
<evidence type="ECO:0000256" key="2">
    <source>
        <dbReference type="ARBA" id="ARBA00023015"/>
    </source>
</evidence>
<name>A0A1I7MU01_9HYPH</name>
<evidence type="ECO:0000256" key="4">
    <source>
        <dbReference type="ARBA" id="ARBA00023163"/>
    </source>
</evidence>
<dbReference type="STRING" id="51670.SAMN04488557_0180"/>
<keyword evidence="2" id="KW-0805">Transcription regulation</keyword>
<organism evidence="6 7">
    <name type="scientific">Hyphomicrobium facile</name>
    <dbReference type="NCBI Taxonomy" id="51670"/>
    <lineage>
        <taxon>Bacteria</taxon>
        <taxon>Pseudomonadati</taxon>
        <taxon>Pseudomonadota</taxon>
        <taxon>Alphaproteobacteria</taxon>
        <taxon>Hyphomicrobiales</taxon>
        <taxon>Hyphomicrobiaceae</taxon>
        <taxon>Hyphomicrobium</taxon>
    </lineage>
</organism>
<dbReference type="AlphaFoldDB" id="A0A1I7MU01"/>
<dbReference type="GO" id="GO:0003700">
    <property type="term" value="F:DNA-binding transcription factor activity"/>
    <property type="evidence" value="ECO:0007669"/>
    <property type="project" value="InterPro"/>
</dbReference>
<dbReference type="InterPro" id="IPR000847">
    <property type="entry name" value="LysR_HTH_N"/>
</dbReference>
<proteinExistence type="inferred from homology"/>
<dbReference type="Pfam" id="PF00126">
    <property type="entry name" value="HTH_1"/>
    <property type="match status" value="1"/>
</dbReference>
<dbReference type="Pfam" id="PF03466">
    <property type="entry name" value="LysR_substrate"/>
    <property type="match status" value="1"/>
</dbReference>
<keyword evidence="7" id="KW-1185">Reference proteome</keyword>
<evidence type="ECO:0000256" key="1">
    <source>
        <dbReference type="ARBA" id="ARBA00009437"/>
    </source>
</evidence>
<gene>
    <name evidence="6" type="ORF">SAMN04488557_0180</name>
</gene>
<keyword evidence="4" id="KW-0804">Transcription</keyword>
<evidence type="ECO:0000256" key="3">
    <source>
        <dbReference type="ARBA" id="ARBA00023125"/>
    </source>
</evidence>
<dbReference type="RefSeq" id="WP_092862936.1">
    <property type="nucleotide sequence ID" value="NZ_FPCH01000001.1"/>
</dbReference>
<dbReference type="InterPro" id="IPR036390">
    <property type="entry name" value="WH_DNA-bd_sf"/>
</dbReference>
<dbReference type="PANTHER" id="PTHR30126:SF98">
    <property type="entry name" value="HTH-TYPE TRANSCRIPTIONAL ACTIVATOR BAUR"/>
    <property type="match status" value="1"/>
</dbReference>
<evidence type="ECO:0000313" key="6">
    <source>
        <dbReference type="EMBL" id="SFV25836.1"/>
    </source>
</evidence>
<comment type="similarity">
    <text evidence="1">Belongs to the LysR transcriptional regulatory family.</text>
</comment>
<dbReference type="CDD" id="cd05466">
    <property type="entry name" value="PBP2_LTTR_substrate"/>
    <property type="match status" value="1"/>
</dbReference>
<dbReference type="Proteomes" id="UP000199423">
    <property type="component" value="Unassembled WGS sequence"/>
</dbReference>
<feature type="domain" description="HTH lysR-type" evidence="5">
    <location>
        <begin position="7"/>
        <end position="64"/>
    </location>
</feature>
<sequence length="310" mass="34625">MRRLDNIDIRLLRVFATLVEAGGFGDAQIALNLSQPTLSTHLAALERKLGAPLCIRGRRGFQLTPFGEATYLATQKLFADISSFEERVSQYNGQLVGRLRVGIVDGVVTNPYLGLQHVIGRFMENAENVFIDLELGTPHLLEQAIADGRRDVVIGPMSQKVPGVTYVAIHREPHGLYCGKGHSLFEMPSAAITREAIGKSLFSVRGYRHLDDLYRADHPRATGQVVQMEAQVMMILSGRFIGFLPRHVAEDWVRQGLMRELKPQAYQFQSSHFAAYRKSDDDRPIVRSFVRFLSRHAAQSRKSASAGKPV</sequence>
<dbReference type="EMBL" id="FPCH01000001">
    <property type="protein sequence ID" value="SFV25836.1"/>
    <property type="molecule type" value="Genomic_DNA"/>
</dbReference>